<name>X1UA86_9ZZZZ</name>
<proteinExistence type="predicted"/>
<dbReference type="EMBL" id="BARW01020877">
    <property type="protein sequence ID" value="GAI96780.1"/>
    <property type="molecule type" value="Genomic_DNA"/>
</dbReference>
<organism evidence="1">
    <name type="scientific">marine sediment metagenome</name>
    <dbReference type="NCBI Taxonomy" id="412755"/>
    <lineage>
        <taxon>unclassified sequences</taxon>
        <taxon>metagenomes</taxon>
        <taxon>ecological metagenomes</taxon>
    </lineage>
</organism>
<sequence>PDLLYTNIGETRDFSTITAHYFDIDHRPMEIRLSDCSYAKDNGYAIINSEKETFTGISKGQTKVTISYTEREFTKSDLVDIFVAVSIPSHLNAYILILSLLF</sequence>
<reference evidence="1" key="1">
    <citation type="journal article" date="2014" name="Front. Microbiol.">
        <title>High frequency of phylogenetically diverse reductive dehalogenase-homologous genes in deep subseafloor sedimentary metagenomes.</title>
        <authorList>
            <person name="Kawai M."/>
            <person name="Futagami T."/>
            <person name="Toyoda A."/>
            <person name="Takaki Y."/>
            <person name="Nishi S."/>
            <person name="Hori S."/>
            <person name="Arai W."/>
            <person name="Tsubouchi T."/>
            <person name="Morono Y."/>
            <person name="Uchiyama I."/>
            <person name="Ito T."/>
            <person name="Fujiyama A."/>
            <person name="Inagaki F."/>
            <person name="Takami H."/>
        </authorList>
    </citation>
    <scope>NUCLEOTIDE SEQUENCE</scope>
    <source>
        <strain evidence="1">Expedition CK06-06</strain>
    </source>
</reference>
<comment type="caution">
    <text evidence="1">The sequence shown here is derived from an EMBL/GenBank/DDBJ whole genome shotgun (WGS) entry which is preliminary data.</text>
</comment>
<accession>X1UA86</accession>
<dbReference type="AlphaFoldDB" id="X1UA86"/>
<evidence type="ECO:0008006" key="2">
    <source>
        <dbReference type="Google" id="ProtNLM"/>
    </source>
</evidence>
<gene>
    <name evidence="1" type="ORF">S12H4_35188</name>
</gene>
<evidence type="ECO:0000313" key="1">
    <source>
        <dbReference type="EMBL" id="GAI96780.1"/>
    </source>
</evidence>
<feature type="non-terminal residue" evidence="1">
    <location>
        <position position="1"/>
    </location>
</feature>
<protein>
    <recommendedName>
        <fullName evidence="2">BIG2 domain-containing protein</fullName>
    </recommendedName>
</protein>